<dbReference type="HAMAP" id="MF_00984">
    <property type="entry name" value="SSB"/>
    <property type="match status" value="1"/>
</dbReference>
<dbReference type="PANTHER" id="PTHR10302">
    <property type="entry name" value="SINGLE-STRANDED DNA-BINDING PROTEIN"/>
    <property type="match status" value="1"/>
</dbReference>
<dbReference type="Gene3D" id="2.40.50.140">
    <property type="entry name" value="Nucleic acid-binding proteins"/>
    <property type="match status" value="1"/>
</dbReference>
<gene>
    <name evidence="3" type="ORF">MNB_SV-5-63</name>
</gene>
<dbReference type="PANTHER" id="PTHR10302:SF27">
    <property type="entry name" value="SINGLE-STRANDED DNA-BINDING PROTEIN"/>
    <property type="match status" value="1"/>
</dbReference>
<dbReference type="AlphaFoldDB" id="A0A1W1ECA1"/>
<protein>
    <submittedName>
        <fullName evidence="3">Single-stranded DNA-binding protein</fullName>
    </submittedName>
</protein>
<organism evidence="3">
    <name type="scientific">hydrothermal vent metagenome</name>
    <dbReference type="NCBI Taxonomy" id="652676"/>
    <lineage>
        <taxon>unclassified sequences</taxon>
        <taxon>metagenomes</taxon>
        <taxon>ecological metagenomes</taxon>
    </lineage>
</organism>
<sequence length="199" mass="22286">MYSKTIIAGNLTRDIEMRYTQKGAAIASTAIASTRKFKNQNGEMKEEVLFLDITFFGRTGEIANQYLRKGSKILVDGRLKLDQWTAQDGSKRSKHSLVVETLTMLGKNGEPSEEQPSHAPAESEPALNDETVEVEYLGEKTQVSKQVLQKMHVGNVIDITFASYALQFVKEDNSTFKVTKEGLNMQGDFIIPEETTFKI</sequence>
<dbReference type="InterPro" id="IPR012340">
    <property type="entry name" value="NA-bd_OB-fold"/>
</dbReference>
<dbReference type="InterPro" id="IPR011344">
    <property type="entry name" value="ssDNA-bd"/>
</dbReference>
<reference evidence="3" key="1">
    <citation type="submission" date="2016-10" db="EMBL/GenBank/DDBJ databases">
        <authorList>
            <person name="de Groot N.N."/>
        </authorList>
    </citation>
    <scope>NUCLEOTIDE SEQUENCE</scope>
</reference>
<proteinExistence type="inferred from homology"/>
<accession>A0A1W1ECA1</accession>
<evidence type="ECO:0000313" key="3">
    <source>
        <dbReference type="EMBL" id="SFZ97654.1"/>
    </source>
</evidence>
<dbReference type="Pfam" id="PF00436">
    <property type="entry name" value="SSB"/>
    <property type="match status" value="1"/>
</dbReference>
<keyword evidence="1 3" id="KW-0238">DNA-binding</keyword>
<name>A0A1W1ECA1_9ZZZZ</name>
<dbReference type="NCBIfam" id="TIGR00621">
    <property type="entry name" value="ssb"/>
    <property type="match status" value="1"/>
</dbReference>
<dbReference type="GO" id="GO:0003697">
    <property type="term" value="F:single-stranded DNA binding"/>
    <property type="evidence" value="ECO:0007669"/>
    <property type="project" value="InterPro"/>
</dbReference>
<dbReference type="PROSITE" id="PS50935">
    <property type="entry name" value="SSB"/>
    <property type="match status" value="1"/>
</dbReference>
<dbReference type="GO" id="GO:0009295">
    <property type="term" value="C:nucleoid"/>
    <property type="evidence" value="ECO:0007669"/>
    <property type="project" value="TreeGrafter"/>
</dbReference>
<evidence type="ECO:0000256" key="2">
    <source>
        <dbReference type="SAM" id="MobiDB-lite"/>
    </source>
</evidence>
<dbReference type="EMBL" id="FPKX01000010">
    <property type="protein sequence ID" value="SFZ97654.1"/>
    <property type="molecule type" value="Genomic_DNA"/>
</dbReference>
<evidence type="ECO:0000256" key="1">
    <source>
        <dbReference type="ARBA" id="ARBA00023125"/>
    </source>
</evidence>
<dbReference type="GO" id="GO:0006260">
    <property type="term" value="P:DNA replication"/>
    <property type="evidence" value="ECO:0007669"/>
    <property type="project" value="InterPro"/>
</dbReference>
<dbReference type="SUPFAM" id="SSF50249">
    <property type="entry name" value="Nucleic acid-binding proteins"/>
    <property type="match status" value="1"/>
</dbReference>
<dbReference type="InterPro" id="IPR000424">
    <property type="entry name" value="Primosome_PriB/ssb"/>
</dbReference>
<dbReference type="CDD" id="cd04496">
    <property type="entry name" value="SSB_OBF"/>
    <property type="match status" value="1"/>
</dbReference>
<feature type="region of interest" description="Disordered" evidence="2">
    <location>
        <begin position="107"/>
        <end position="127"/>
    </location>
</feature>